<evidence type="ECO:0000313" key="3">
    <source>
        <dbReference type="Proteomes" id="UP001141806"/>
    </source>
</evidence>
<keyword evidence="3" id="KW-1185">Reference proteome</keyword>
<feature type="signal peptide" evidence="1">
    <location>
        <begin position="1"/>
        <end position="29"/>
    </location>
</feature>
<comment type="caution">
    <text evidence="2">The sequence shown here is derived from an EMBL/GenBank/DDBJ whole genome shotgun (WGS) entry which is preliminary data.</text>
</comment>
<reference evidence="2" key="1">
    <citation type="journal article" date="2023" name="Plant J.">
        <title>The genome of the king protea, Protea cynaroides.</title>
        <authorList>
            <person name="Chang J."/>
            <person name="Duong T.A."/>
            <person name="Schoeman C."/>
            <person name="Ma X."/>
            <person name="Roodt D."/>
            <person name="Barker N."/>
            <person name="Li Z."/>
            <person name="Van de Peer Y."/>
            <person name="Mizrachi E."/>
        </authorList>
    </citation>
    <scope>NUCLEOTIDE SEQUENCE</scope>
    <source>
        <tissue evidence="2">Young leaves</tissue>
    </source>
</reference>
<proteinExistence type="predicted"/>
<gene>
    <name evidence="2" type="ORF">NE237_016370</name>
</gene>
<sequence length="101" mass="11116">MGEALSALVNSTLFHGFLCACINTWLASSQTFPLCQLSTGIDDNMVQLYTRPCYINSVQAFSSTEFKGMSNWDGRETSKKAYSGCIRLNESESVVISKNLS</sequence>
<evidence type="ECO:0000313" key="2">
    <source>
        <dbReference type="EMBL" id="KAJ4941344.1"/>
    </source>
</evidence>
<organism evidence="2 3">
    <name type="scientific">Protea cynaroides</name>
    <dbReference type="NCBI Taxonomy" id="273540"/>
    <lineage>
        <taxon>Eukaryota</taxon>
        <taxon>Viridiplantae</taxon>
        <taxon>Streptophyta</taxon>
        <taxon>Embryophyta</taxon>
        <taxon>Tracheophyta</taxon>
        <taxon>Spermatophyta</taxon>
        <taxon>Magnoliopsida</taxon>
        <taxon>Proteales</taxon>
        <taxon>Proteaceae</taxon>
        <taxon>Protea</taxon>
    </lineage>
</organism>
<dbReference type="AlphaFoldDB" id="A0A9Q0JRX1"/>
<protein>
    <submittedName>
        <fullName evidence="2">Uncharacterized protein</fullName>
    </submittedName>
</protein>
<evidence type="ECO:0000256" key="1">
    <source>
        <dbReference type="SAM" id="SignalP"/>
    </source>
</evidence>
<dbReference type="EMBL" id="JAMYWD010001698">
    <property type="protein sequence ID" value="KAJ4941344.1"/>
    <property type="molecule type" value="Genomic_DNA"/>
</dbReference>
<dbReference type="Proteomes" id="UP001141806">
    <property type="component" value="Unassembled WGS sequence"/>
</dbReference>
<keyword evidence="1" id="KW-0732">Signal</keyword>
<feature type="chain" id="PRO_5040126447" evidence="1">
    <location>
        <begin position="30"/>
        <end position="101"/>
    </location>
</feature>
<accession>A0A9Q0JRX1</accession>
<name>A0A9Q0JRX1_9MAGN</name>